<organism evidence="2 3">
    <name type="scientific">Thermococcus gorgonarius</name>
    <dbReference type="NCBI Taxonomy" id="71997"/>
    <lineage>
        <taxon>Archaea</taxon>
        <taxon>Methanobacteriati</taxon>
        <taxon>Methanobacteriota</taxon>
        <taxon>Thermococci</taxon>
        <taxon>Thermococcales</taxon>
        <taxon>Thermococcaceae</taxon>
        <taxon>Thermococcus</taxon>
    </lineage>
</organism>
<dbReference type="Proteomes" id="UP000250134">
    <property type="component" value="Chromosome"/>
</dbReference>
<dbReference type="PANTHER" id="PTHR33608">
    <property type="entry name" value="BLL2464 PROTEIN"/>
    <property type="match status" value="1"/>
</dbReference>
<evidence type="ECO:0000313" key="3">
    <source>
        <dbReference type="Proteomes" id="UP000250134"/>
    </source>
</evidence>
<keyword evidence="3" id="KW-1185">Reference proteome</keyword>
<name>A0A2Z2M7H4_THEGO</name>
<dbReference type="AlphaFoldDB" id="A0A2Z2M7H4"/>
<dbReference type="EMBL" id="CP014855">
    <property type="protein sequence ID" value="ASJ01656.1"/>
    <property type="molecule type" value="Genomic_DNA"/>
</dbReference>
<dbReference type="KEGG" id="tgg:A3K92_09275"/>
<dbReference type="InterPro" id="IPR002881">
    <property type="entry name" value="DUF58"/>
</dbReference>
<sequence>MKTADFLLGLSGVLLAGAIFLQSPALAGVSSAVMAYYSAVRLAFRGEGRAVLKLPERITELEWAEIPVEVESKFGIPGKAIVRIRNPYLEAEDVSIDLEPGKRAKTYLRIKPLKKGTLDPGVEAFFTDKSGLFMGELRVEGVKPLTVLPSPRKVAEARRLRKEPNAFAELLHALGIGSESFDFEELREFLPGDDVKKIDWKATSRILRPIVRVFKRETLADVYVLVNVDESFRREIRNVKTDYLILILAQLIAYFARHGHRVGIVAYNDHGVYKVIRNVYEPRKALSELKLEPKPGRPQLRPSPLRGNTLIRKILRIKARSPLSGIEKAASTVPESSYVVILDDIGLHPWAILSAASMLEDKGSKVAILYPNPVRFIPRESIGPENLESLYLVYKERKELLRKIRSRITVVELSPKDLLPRVVNAL</sequence>
<dbReference type="RefSeq" id="WP_088885987.1">
    <property type="nucleotide sequence ID" value="NZ_CP014855.1"/>
</dbReference>
<accession>A0A2Z2M7H4</accession>
<dbReference type="GeneID" id="33332741"/>
<dbReference type="Pfam" id="PF01882">
    <property type="entry name" value="DUF58"/>
    <property type="match status" value="1"/>
</dbReference>
<protein>
    <submittedName>
        <fullName evidence="2">ATPase</fullName>
    </submittedName>
</protein>
<reference evidence="2 3" key="1">
    <citation type="submission" date="2016-03" db="EMBL/GenBank/DDBJ databases">
        <title>Complete genome sequence of Thermococcus gorgonarius.</title>
        <authorList>
            <person name="Oger P.M."/>
        </authorList>
    </citation>
    <scope>NUCLEOTIDE SEQUENCE [LARGE SCALE GENOMIC DNA]</scope>
    <source>
        <strain evidence="2 3">W-12</strain>
    </source>
</reference>
<gene>
    <name evidence="2" type="ORF">A3K92_09275</name>
</gene>
<dbReference type="OrthoDB" id="3263at2157"/>
<dbReference type="PANTHER" id="PTHR33608:SF6">
    <property type="entry name" value="BLL2464 PROTEIN"/>
    <property type="match status" value="1"/>
</dbReference>
<proteinExistence type="predicted"/>
<evidence type="ECO:0000313" key="2">
    <source>
        <dbReference type="EMBL" id="ASJ01656.1"/>
    </source>
</evidence>
<evidence type="ECO:0000259" key="1">
    <source>
        <dbReference type="Pfam" id="PF01882"/>
    </source>
</evidence>
<feature type="domain" description="DUF58" evidence="1">
    <location>
        <begin position="185"/>
        <end position="271"/>
    </location>
</feature>